<dbReference type="EMBL" id="CP059732">
    <property type="protein sequence ID" value="QMW01264.1"/>
    <property type="molecule type" value="Genomic_DNA"/>
</dbReference>
<protein>
    <submittedName>
        <fullName evidence="2">Uncharacterized protein</fullName>
    </submittedName>
</protein>
<name>A0A7G5GQX2_9BACT</name>
<keyword evidence="1" id="KW-1133">Transmembrane helix</keyword>
<organism evidence="2 3">
    <name type="scientific">Spirosoma foliorum</name>
    <dbReference type="NCBI Taxonomy" id="2710596"/>
    <lineage>
        <taxon>Bacteria</taxon>
        <taxon>Pseudomonadati</taxon>
        <taxon>Bacteroidota</taxon>
        <taxon>Cytophagia</taxon>
        <taxon>Cytophagales</taxon>
        <taxon>Cytophagaceae</taxon>
        <taxon>Spirosoma</taxon>
    </lineage>
</organism>
<proteinExistence type="predicted"/>
<dbReference type="AlphaFoldDB" id="A0A7G5GQX2"/>
<evidence type="ECO:0000313" key="2">
    <source>
        <dbReference type="EMBL" id="QMW01264.1"/>
    </source>
</evidence>
<keyword evidence="1" id="KW-0472">Membrane</keyword>
<evidence type="ECO:0000256" key="1">
    <source>
        <dbReference type="SAM" id="Phobius"/>
    </source>
</evidence>
<feature type="transmembrane region" description="Helical" evidence="1">
    <location>
        <begin position="38"/>
        <end position="61"/>
    </location>
</feature>
<evidence type="ECO:0000313" key="3">
    <source>
        <dbReference type="Proteomes" id="UP000515369"/>
    </source>
</evidence>
<dbReference type="RefSeq" id="WP_182458547.1">
    <property type="nucleotide sequence ID" value="NZ_CP059732.1"/>
</dbReference>
<keyword evidence="3" id="KW-1185">Reference proteome</keyword>
<reference evidence="2 3" key="1">
    <citation type="submission" date="2020-07" db="EMBL/GenBank/DDBJ databases">
        <title>Spirosoma foliorum sp. nov., isolated from the leaves on the Nejang mountain Korea, Republic of.</title>
        <authorList>
            <person name="Ho H."/>
            <person name="Lee Y.-J."/>
            <person name="Nurcahyanto D.-A."/>
            <person name="Kim S.-G."/>
        </authorList>
    </citation>
    <scope>NUCLEOTIDE SEQUENCE [LARGE SCALE GENOMIC DNA]</scope>
    <source>
        <strain evidence="2 3">PL0136</strain>
    </source>
</reference>
<keyword evidence="1" id="KW-0812">Transmembrane</keyword>
<dbReference type="KEGG" id="sfol:H3H32_25320"/>
<dbReference type="Proteomes" id="UP000515369">
    <property type="component" value="Chromosome"/>
</dbReference>
<sequence>MKTNKWKMLLLVWSAMFPFSTAVSYGLSQVSFVAHWPLVARTFCLTCLLVPYMVFLALPFLTKRFQHWLQQNPHSTPGQFSQSEQLLIDQSTKIQSETSRVSPQQYVLS</sequence>
<accession>A0A7G5GQX2</accession>
<gene>
    <name evidence="2" type="ORF">H3H32_25320</name>
</gene>